<evidence type="ECO:0000256" key="1">
    <source>
        <dbReference type="ARBA" id="ARBA00022723"/>
    </source>
</evidence>
<dbReference type="CDD" id="cd16594">
    <property type="entry name" value="RING-HC_TRIM7-like_C-IV"/>
    <property type="match status" value="1"/>
</dbReference>
<reference evidence="8" key="3">
    <citation type="submission" date="2025-09" db="UniProtKB">
        <authorList>
            <consortium name="Ensembl"/>
        </authorList>
    </citation>
    <scope>IDENTIFICATION</scope>
    <source>
        <strain evidence="8">Glennie</strain>
    </source>
</reference>
<dbReference type="SMART" id="SM00184">
    <property type="entry name" value="RING"/>
    <property type="match status" value="1"/>
</dbReference>
<evidence type="ECO:0000259" key="7">
    <source>
        <dbReference type="PROSITE" id="PS50188"/>
    </source>
</evidence>
<reference evidence="8 9" key="1">
    <citation type="journal article" date="2008" name="Nature">
        <title>Genome analysis of the platypus reveals unique signatures of evolution.</title>
        <authorList>
            <person name="Warren W.C."/>
            <person name="Hillier L.W."/>
            <person name="Marshall Graves J.A."/>
            <person name="Birney E."/>
            <person name="Ponting C.P."/>
            <person name="Grutzner F."/>
            <person name="Belov K."/>
            <person name="Miller W."/>
            <person name="Clarke L."/>
            <person name="Chinwalla A.T."/>
            <person name="Yang S.P."/>
            <person name="Heger A."/>
            <person name="Locke D.P."/>
            <person name="Miethke P."/>
            <person name="Waters P.D."/>
            <person name="Veyrunes F."/>
            <person name="Fulton L."/>
            <person name="Fulton B."/>
            <person name="Graves T."/>
            <person name="Wallis J."/>
            <person name="Puente X.S."/>
            <person name="Lopez-Otin C."/>
            <person name="Ordonez G.R."/>
            <person name="Eichler E.E."/>
            <person name="Chen L."/>
            <person name="Cheng Z."/>
            <person name="Deakin J.E."/>
            <person name="Alsop A."/>
            <person name="Thompson K."/>
            <person name="Kirby P."/>
            <person name="Papenfuss A.T."/>
            <person name="Wakefield M.J."/>
            <person name="Olender T."/>
            <person name="Lancet D."/>
            <person name="Huttley G.A."/>
            <person name="Smit A.F."/>
            <person name="Pask A."/>
            <person name="Temple-Smith P."/>
            <person name="Batzer M.A."/>
            <person name="Walker J.A."/>
            <person name="Konkel M.K."/>
            <person name="Harris R.S."/>
            <person name="Whittington C.M."/>
            <person name="Wong E.S."/>
            <person name="Gemmell N.J."/>
            <person name="Buschiazzo E."/>
            <person name="Vargas Jentzsch I.M."/>
            <person name="Merkel A."/>
            <person name="Schmitz J."/>
            <person name="Zemann A."/>
            <person name="Churakov G."/>
            <person name="Kriegs J.O."/>
            <person name="Brosius J."/>
            <person name="Murchison E.P."/>
            <person name="Sachidanandam R."/>
            <person name="Smith C."/>
            <person name="Hannon G.J."/>
            <person name="Tsend-Ayush E."/>
            <person name="McMillan D."/>
            <person name="Attenborough R."/>
            <person name="Rens W."/>
            <person name="Ferguson-Smith M."/>
            <person name="Lefevre C.M."/>
            <person name="Sharp J.A."/>
            <person name="Nicholas K.R."/>
            <person name="Ray D.A."/>
            <person name="Kube M."/>
            <person name="Reinhardt R."/>
            <person name="Pringle T.H."/>
            <person name="Taylor J."/>
            <person name="Jones R.C."/>
            <person name="Nixon B."/>
            <person name="Dacheux J.L."/>
            <person name="Niwa H."/>
            <person name="Sekita Y."/>
            <person name="Huang X."/>
            <person name="Stark A."/>
            <person name="Kheradpour P."/>
            <person name="Kellis M."/>
            <person name="Flicek P."/>
            <person name="Chen Y."/>
            <person name="Webber C."/>
            <person name="Hardison R."/>
            <person name="Nelson J."/>
            <person name="Hallsworth-Pepin K."/>
            <person name="Delehaunty K."/>
            <person name="Markovic C."/>
            <person name="Minx P."/>
            <person name="Feng Y."/>
            <person name="Kremitzki C."/>
            <person name="Mitreva M."/>
            <person name="Glasscock J."/>
            <person name="Wylie T."/>
            <person name="Wohldmann P."/>
            <person name="Thiru P."/>
            <person name="Nhan M.N."/>
            <person name="Pohl C.S."/>
            <person name="Smith S.M."/>
            <person name="Hou S."/>
            <person name="Nefedov M."/>
            <person name="de Jong P.J."/>
            <person name="Renfree M.B."/>
            <person name="Mardis E.R."/>
            <person name="Wilson R.K."/>
        </authorList>
    </citation>
    <scope>NUCLEOTIDE SEQUENCE [LARGE SCALE GENOMIC DNA]</scope>
    <source>
        <strain evidence="8 9">Glennie</strain>
    </source>
</reference>
<accession>F7E0S6</accession>
<dbReference type="InterPro" id="IPR013320">
    <property type="entry name" value="ConA-like_dom_sf"/>
</dbReference>
<keyword evidence="3" id="KW-0862">Zinc</keyword>
<dbReference type="SUPFAM" id="SSF49899">
    <property type="entry name" value="Concanavalin A-like lectins/glucanases"/>
    <property type="match status" value="1"/>
</dbReference>
<dbReference type="InParanoid" id="F7E0S6"/>
<evidence type="ECO:0000256" key="4">
    <source>
        <dbReference type="PROSITE-ProRule" id="PRU00175"/>
    </source>
</evidence>
<dbReference type="eggNOG" id="KOG2177">
    <property type="taxonomic scope" value="Eukaryota"/>
</dbReference>
<dbReference type="InterPro" id="IPR017907">
    <property type="entry name" value="Znf_RING_CS"/>
</dbReference>
<dbReference type="InterPro" id="IPR013083">
    <property type="entry name" value="Znf_RING/FYVE/PHD"/>
</dbReference>
<evidence type="ECO:0000256" key="3">
    <source>
        <dbReference type="ARBA" id="ARBA00022833"/>
    </source>
</evidence>
<dbReference type="InterPro" id="IPR050143">
    <property type="entry name" value="TRIM/RBCC"/>
</dbReference>
<dbReference type="Pfam" id="PF15227">
    <property type="entry name" value="zf-C3HC4_4"/>
    <property type="match status" value="1"/>
</dbReference>
<evidence type="ECO:0000259" key="6">
    <source>
        <dbReference type="PROSITE" id="PS50089"/>
    </source>
</evidence>
<sequence>MAAVDLAKSLQEELSCSVCMEYFVDPVTLSCGHSFCRLCLLGCWEEAEESFSCPECRGACELKDFQTNQRLGKLAVIGKQLRPHLLQSPAEEELCGRHQQALKLFYLDQIVSKEIKSRFIFQSKCQELLHRLWEKMGEVQTVLAAEKKNSEILKEEMHNWRWNFMSEFEKMHRFLDEELDLQLRNLEKDEQENLHKLRQNEEDLIQQSGTLRARITELEETLQRRSVELSVSVLQQWPKATFLELSSCWVTGMREMLCKYEVDITLDPNTASPYLIVSQDRRSVRFIETPQDVPDHQDRFDNCASVLGSPVFTSGRHYWEVEVGDKPEWELAVCYESRSRKSNAPVFPGDIFSLMAFQSPNRGNLWIGFPLTQLSVKHSIRRLGVFLDYEAGVISFYNVTEKCLIHSFLPVHFSGPLRPVFSPRLMYDGRNEGPLTICPVSDHDLRHY</sequence>
<proteinExistence type="predicted"/>
<evidence type="ECO:0000313" key="9">
    <source>
        <dbReference type="Proteomes" id="UP000002279"/>
    </source>
</evidence>
<dbReference type="SMART" id="SM00449">
    <property type="entry name" value="SPRY"/>
    <property type="match status" value="1"/>
</dbReference>
<feature type="domain" description="B30.2/SPRY" evidence="7">
    <location>
        <begin position="244"/>
        <end position="442"/>
    </location>
</feature>
<dbReference type="InterPro" id="IPR006574">
    <property type="entry name" value="PRY"/>
</dbReference>
<feature type="coiled-coil region" evidence="5">
    <location>
        <begin position="172"/>
        <end position="207"/>
    </location>
</feature>
<dbReference type="InterPro" id="IPR001841">
    <property type="entry name" value="Znf_RING"/>
</dbReference>
<dbReference type="Gene3D" id="2.60.120.920">
    <property type="match status" value="1"/>
</dbReference>
<dbReference type="SUPFAM" id="SSF57850">
    <property type="entry name" value="RING/U-box"/>
    <property type="match status" value="1"/>
</dbReference>
<organism evidence="8 9">
    <name type="scientific">Ornithorhynchus anatinus</name>
    <name type="common">Duckbill platypus</name>
    <dbReference type="NCBI Taxonomy" id="9258"/>
    <lineage>
        <taxon>Eukaryota</taxon>
        <taxon>Metazoa</taxon>
        <taxon>Chordata</taxon>
        <taxon>Craniata</taxon>
        <taxon>Vertebrata</taxon>
        <taxon>Euteleostomi</taxon>
        <taxon>Mammalia</taxon>
        <taxon>Monotremata</taxon>
        <taxon>Ornithorhynchidae</taxon>
        <taxon>Ornithorhynchus</taxon>
    </lineage>
</organism>
<dbReference type="PRINTS" id="PR01407">
    <property type="entry name" value="BUTYPHLNCDUF"/>
</dbReference>
<evidence type="ECO:0000256" key="5">
    <source>
        <dbReference type="SAM" id="Coils"/>
    </source>
</evidence>
<dbReference type="GO" id="GO:0061630">
    <property type="term" value="F:ubiquitin protein ligase activity"/>
    <property type="evidence" value="ECO:0000318"/>
    <property type="project" value="GO_Central"/>
</dbReference>
<dbReference type="PANTHER" id="PTHR24103">
    <property type="entry name" value="E3 UBIQUITIN-PROTEIN LIGASE TRIM"/>
    <property type="match status" value="1"/>
</dbReference>
<dbReference type="InterPro" id="IPR001870">
    <property type="entry name" value="B30.2/SPRY"/>
</dbReference>
<dbReference type="CDD" id="cd13733">
    <property type="entry name" value="SPRY_PRY_C-I_1"/>
    <property type="match status" value="1"/>
</dbReference>
<gene>
    <name evidence="8" type="primary">LOC103170896</name>
</gene>
<dbReference type="Gene3D" id="3.30.40.10">
    <property type="entry name" value="Zinc/RING finger domain, C3HC4 (zinc finger)"/>
    <property type="match status" value="1"/>
</dbReference>
<keyword evidence="9" id="KW-1185">Reference proteome</keyword>
<protein>
    <submittedName>
        <fullName evidence="8">Uncharacterized protein</fullName>
    </submittedName>
</protein>
<dbReference type="HOGENOM" id="CLU_013137_0_3_1"/>
<dbReference type="Ensembl" id="ENSOANT00000016138.2">
    <property type="protein sequence ID" value="ENSOANP00000016135.2"/>
    <property type="gene ID" value="ENSOANG00000010178.2"/>
</dbReference>
<dbReference type="Pfam" id="PF13765">
    <property type="entry name" value="PRY"/>
    <property type="match status" value="1"/>
</dbReference>
<dbReference type="GO" id="GO:0005737">
    <property type="term" value="C:cytoplasm"/>
    <property type="evidence" value="ECO:0000318"/>
    <property type="project" value="GO_Central"/>
</dbReference>
<dbReference type="InterPro" id="IPR003877">
    <property type="entry name" value="SPRY_dom"/>
</dbReference>
<dbReference type="GO" id="GO:0008270">
    <property type="term" value="F:zinc ion binding"/>
    <property type="evidence" value="ECO:0007669"/>
    <property type="project" value="UniProtKB-KW"/>
</dbReference>
<keyword evidence="1" id="KW-0479">Metal-binding</keyword>
<evidence type="ECO:0000256" key="2">
    <source>
        <dbReference type="ARBA" id="ARBA00022771"/>
    </source>
</evidence>
<dbReference type="Pfam" id="PF00622">
    <property type="entry name" value="SPRY"/>
    <property type="match status" value="1"/>
</dbReference>
<dbReference type="AlphaFoldDB" id="F7E0S6"/>
<dbReference type="InterPro" id="IPR043136">
    <property type="entry name" value="B30.2/SPRY_sf"/>
</dbReference>
<dbReference type="GeneTree" id="ENSGT00940000154582"/>
<dbReference type="PROSITE" id="PS00518">
    <property type="entry name" value="ZF_RING_1"/>
    <property type="match status" value="1"/>
</dbReference>
<dbReference type="SMART" id="SM00589">
    <property type="entry name" value="PRY"/>
    <property type="match status" value="1"/>
</dbReference>
<keyword evidence="2 4" id="KW-0863">Zinc-finger</keyword>
<dbReference type="InterPro" id="IPR003879">
    <property type="entry name" value="Butyrophylin_SPRY"/>
</dbReference>
<feature type="domain" description="RING-type" evidence="6">
    <location>
        <begin position="16"/>
        <end position="57"/>
    </location>
</feature>
<dbReference type="PROSITE" id="PS50089">
    <property type="entry name" value="ZF_RING_2"/>
    <property type="match status" value="1"/>
</dbReference>
<dbReference type="PROSITE" id="PS50188">
    <property type="entry name" value="B302_SPRY"/>
    <property type="match status" value="1"/>
</dbReference>
<name>F7E0S6_ORNAN</name>
<keyword evidence="5" id="KW-0175">Coiled coil</keyword>
<dbReference type="FunFam" id="2.60.120.920:FF:000004">
    <property type="entry name" value="Butyrophilin subfamily 1 member A1"/>
    <property type="match status" value="1"/>
</dbReference>
<reference evidence="8" key="2">
    <citation type="submission" date="2025-08" db="UniProtKB">
        <authorList>
            <consortium name="Ensembl"/>
        </authorList>
    </citation>
    <scope>IDENTIFICATION</scope>
    <source>
        <strain evidence="8">Glennie</strain>
    </source>
</reference>
<dbReference type="GO" id="GO:0045087">
    <property type="term" value="P:innate immune response"/>
    <property type="evidence" value="ECO:0000318"/>
    <property type="project" value="GO_Central"/>
</dbReference>
<evidence type="ECO:0000313" key="8">
    <source>
        <dbReference type="Ensembl" id="ENSOANP00000016135.2"/>
    </source>
</evidence>
<dbReference type="Proteomes" id="UP000002279">
    <property type="component" value="Chromosome X2"/>
</dbReference>
<dbReference type="OMA" id="QRPLCES"/>
<dbReference type="FunCoup" id="F7E0S6">
    <property type="interactions" value="2"/>
</dbReference>